<dbReference type="GO" id="GO:0003677">
    <property type="term" value="F:DNA binding"/>
    <property type="evidence" value="ECO:0007669"/>
    <property type="project" value="UniProtKB-KW"/>
</dbReference>
<dbReference type="Proteomes" id="UP000823896">
    <property type="component" value="Unassembled WGS sequence"/>
</dbReference>
<evidence type="ECO:0000256" key="3">
    <source>
        <dbReference type="ARBA" id="ARBA00023125"/>
    </source>
</evidence>
<dbReference type="EMBL" id="DWWM01000005">
    <property type="protein sequence ID" value="HJC35688.1"/>
    <property type="molecule type" value="Genomic_DNA"/>
</dbReference>
<reference evidence="5" key="2">
    <citation type="submission" date="2021-04" db="EMBL/GenBank/DDBJ databases">
        <authorList>
            <person name="Gilroy R."/>
        </authorList>
    </citation>
    <scope>NUCLEOTIDE SEQUENCE</scope>
    <source>
        <strain evidence="5">CHK187-11901</strain>
    </source>
</reference>
<name>A0A9D2NS18_9FIRM</name>
<keyword evidence="3" id="KW-0238">DNA-binding</keyword>
<comment type="caution">
    <text evidence="5">The sequence shown here is derived from an EMBL/GenBank/DDBJ whole genome shotgun (WGS) entry which is preliminary data.</text>
</comment>
<dbReference type="InterPro" id="IPR036388">
    <property type="entry name" value="WH-like_DNA-bd_sf"/>
</dbReference>
<evidence type="ECO:0000256" key="2">
    <source>
        <dbReference type="ARBA" id="ARBA00023015"/>
    </source>
</evidence>
<sequence length="121" mass="13856">MKMTHLTKRESDVMEVFWNNDRPLAVGDIQQVISEITSNSIQPVLKKLQKKGFIHVSGISQNKKTLMREYLPSITKAEYVASLLDKDTFLQVASTFVQNNGNDDEEFISALRQLIDQKIKE</sequence>
<dbReference type="InterPro" id="IPR036390">
    <property type="entry name" value="WH_DNA-bd_sf"/>
</dbReference>
<protein>
    <submittedName>
        <fullName evidence="5">BlaI/MecI/CopY family transcriptional regulator</fullName>
    </submittedName>
</protein>
<evidence type="ECO:0000313" key="5">
    <source>
        <dbReference type="EMBL" id="HJC35688.1"/>
    </source>
</evidence>
<dbReference type="Pfam" id="PF03965">
    <property type="entry name" value="Penicillinase_R"/>
    <property type="match status" value="1"/>
</dbReference>
<dbReference type="Gene3D" id="1.10.10.10">
    <property type="entry name" value="Winged helix-like DNA-binding domain superfamily/Winged helix DNA-binding domain"/>
    <property type="match status" value="1"/>
</dbReference>
<keyword evidence="2" id="KW-0805">Transcription regulation</keyword>
<keyword evidence="4" id="KW-0804">Transcription</keyword>
<evidence type="ECO:0000313" key="6">
    <source>
        <dbReference type="Proteomes" id="UP000823896"/>
    </source>
</evidence>
<dbReference type="SUPFAM" id="SSF46785">
    <property type="entry name" value="Winged helix' DNA-binding domain"/>
    <property type="match status" value="1"/>
</dbReference>
<gene>
    <name evidence="5" type="ORF">H9702_00970</name>
</gene>
<dbReference type="GO" id="GO:0045892">
    <property type="term" value="P:negative regulation of DNA-templated transcription"/>
    <property type="evidence" value="ECO:0007669"/>
    <property type="project" value="InterPro"/>
</dbReference>
<proteinExistence type="inferred from homology"/>
<dbReference type="InterPro" id="IPR005650">
    <property type="entry name" value="BlaI_family"/>
</dbReference>
<organism evidence="5 6">
    <name type="scientific">Candidatus Merdibacter merdavium</name>
    <dbReference type="NCBI Taxonomy" id="2838692"/>
    <lineage>
        <taxon>Bacteria</taxon>
        <taxon>Bacillati</taxon>
        <taxon>Bacillota</taxon>
        <taxon>Erysipelotrichia</taxon>
        <taxon>Erysipelotrichales</taxon>
        <taxon>Erysipelotrichaceae</taxon>
        <taxon>Merdibacter</taxon>
    </lineage>
</organism>
<dbReference type="AlphaFoldDB" id="A0A9D2NS18"/>
<accession>A0A9D2NS18</accession>
<reference evidence="5" key="1">
    <citation type="journal article" date="2021" name="PeerJ">
        <title>Extensive microbial diversity within the chicken gut microbiome revealed by metagenomics and culture.</title>
        <authorList>
            <person name="Gilroy R."/>
            <person name="Ravi A."/>
            <person name="Getino M."/>
            <person name="Pursley I."/>
            <person name="Horton D.L."/>
            <person name="Alikhan N.F."/>
            <person name="Baker D."/>
            <person name="Gharbi K."/>
            <person name="Hall N."/>
            <person name="Watson M."/>
            <person name="Adriaenssens E.M."/>
            <person name="Foster-Nyarko E."/>
            <person name="Jarju S."/>
            <person name="Secka A."/>
            <person name="Antonio M."/>
            <person name="Oren A."/>
            <person name="Chaudhuri R.R."/>
            <person name="La Ragione R."/>
            <person name="Hildebrand F."/>
            <person name="Pallen M.J."/>
        </authorList>
    </citation>
    <scope>NUCLEOTIDE SEQUENCE</scope>
    <source>
        <strain evidence="5">CHK187-11901</strain>
    </source>
</reference>
<evidence type="ECO:0000256" key="1">
    <source>
        <dbReference type="ARBA" id="ARBA00011046"/>
    </source>
</evidence>
<evidence type="ECO:0000256" key="4">
    <source>
        <dbReference type="ARBA" id="ARBA00023163"/>
    </source>
</evidence>
<comment type="similarity">
    <text evidence="1">Belongs to the BlaI transcriptional regulatory family.</text>
</comment>